<dbReference type="InParanoid" id="A0A2P5F597"/>
<organism evidence="5 6">
    <name type="scientific">Trema orientale</name>
    <name type="common">Charcoal tree</name>
    <name type="synonym">Celtis orientalis</name>
    <dbReference type="NCBI Taxonomy" id="63057"/>
    <lineage>
        <taxon>Eukaryota</taxon>
        <taxon>Viridiplantae</taxon>
        <taxon>Streptophyta</taxon>
        <taxon>Embryophyta</taxon>
        <taxon>Tracheophyta</taxon>
        <taxon>Spermatophyta</taxon>
        <taxon>Magnoliopsida</taxon>
        <taxon>eudicotyledons</taxon>
        <taxon>Gunneridae</taxon>
        <taxon>Pentapetalae</taxon>
        <taxon>rosids</taxon>
        <taxon>fabids</taxon>
        <taxon>Rosales</taxon>
        <taxon>Cannabaceae</taxon>
        <taxon>Trema</taxon>
    </lineage>
</organism>
<reference evidence="6" key="1">
    <citation type="submission" date="2016-06" db="EMBL/GenBank/DDBJ databases">
        <title>Parallel loss of symbiosis genes in relatives of nitrogen-fixing non-legume Parasponia.</title>
        <authorList>
            <person name="Van Velzen R."/>
            <person name="Holmer R."/>
            <person name="Bu F."/>
            <person name="Rutten L."/>
            <person name="Van Zeijl A."/>
            <person name="Liu W."/>
            <person name="Santuari L."/>
            <person name="Cao Q."/>
            <person name="Sharma T."/>
            <person name="Shen D."/>
            <person name="Roswanjaya Y."/>
            <person name="Wardhani T."/>
            <person name="Kalhor M.S."/>
            <person name="Jansen J."/>
            <person name="Van den Hoogen J."/>
            <person name="Gungor B."/>
            <person name="Hartog M."/>
            <person name="Hontelez J."/>
            <person name="Verver J."/>
            <person name="Yang W.-C."/>
            <person name="Schijlen E."/>
            <person name="Repin R."/>
            <person name="Schilthuizen M."/>
            <person name="Schranz E."/>
            <person name="Heidstra R."/>
            <person name="Miyata K."/>
            <person name="Fedorova E."/>
            <person name="Kohlen W."/>
            <person name="Bisseling T."/>
            <person name="Smit S."/>
            <person name="Geurts R."/>
        </authorList>
    </citation>
    <scope>NUCLEOTIDE SEQUENCE [LARGE SCALE GENOMIC DNA]</scope>
    <source>
        <strain evidence="6">cv. RG33-2</strain>
    </source>
</reference>
<comment type="caution">
    <text evidence="5">The sequence shown here is derived from an EMBL/GenBank/DDBJ whole genome shotgun (WGS) entry which is preliminary data.</text>
</comment>
<accession>A0A2P5F597</accession>
<keyword evidence="3" id="KW-0812">Transmembrane</keyword>
<dbReference type="InterPro" id="IPR021792">
    <property type="entry name" value="Beta-fructofuranosidase_N"/>
</dbReference>
<keyword evidence="3" id="KW-1133">Transmembrane helix</keyword>
<protein>
    <recommendedName>
        <fullName evidence="1">beta-fructofuranosidase</fullName>
        <ecNumber evidence="1">3.2.1.26</ecNumber>
    </recommendedName>
</protein>
<feature type="region of interest" description="Disordered" evidence="2">
    <location>
        <begin position="74"/>
        <end position="93"/>
    </location>
</feature>
<dbReference type="AlphaFoldDB" id="A0A2P5F597"/>
<sequence>MVDSQPFLSYPSPVDPTSLPTSVGQTDRRRRPIKGLVAVVSGLLMVALFAAIIGSKDDPRGVDHYEGQNDVVGSLSKSRDSAAPETFRPASSRGVSAGVSEKTSRLFSGENSVAFPWNNSMLSWQRTAFHFQPEKNWMNGTFFSFFYYYYFLAFYFFWRVSFFFLFLVLFLKENYLLWSEKVFQLFGKLENKVRTYV</sequence>
<feature type="transmembrane region" description="Helical" evidence="3">
    <location>
        <begin position="147"/>
        <end position="171"/>
    </location>
</feature>
<feature type="transmembrane region" description="Helical" evidence="3">
    <location>
        <begin position="35"/>
        <end position="54"/>
    </location>
</feature>
<evidence type="ECO:0000256" key="3">
    <source>
        <dbReference type="SAM" id="Phobius"/>
    </source>
</evidence>
<gene>
    <name evidence="5" type="ORF">TorRG33x02_112390</name>
</gene>
<evidence type="ECO:0000256" key="2">
    <source>
        <dbReference type="SAM" id="MobiDB-lite"/>
    </source>
</evidence>
<evidence type="ECO:0000259" key="4">
    <source>
        <dbReference type="Pfam" id="PF11837"/>
    </source>
</evidence>
<dbReference type="EC" id="3.2.1.26" evidence="1"/>
<proteinExistence type="predicted"/>
<evidence type="ECO:0000313" key="6">
    <source>
        <dbReference type="Proteomes" id="UP000237000"/>
    </source>
</evidence>
<dbReference type="GO" id="GO:0004564">
    <property type="term" value="F:beta-fructofuranosidase activity"/>
    <property type="evidence" value="ECO:0007669"/>
    <property type="project" value="UniProtKB-EC"/>
</dbReference>
<name>A0A2P5F597_TREOI</name>
<keyword evidence="3" id="KW-0472">Membrane</keyword>
<feature type="domain" description="Beta-fructofuranosidase N-terminal" evidence="4">
    <location>
        <begin position="23"/>
        <end position="122"/>
    </location>
</feature>
<feature type="region of interest" description="Disordered" evidence="2">
    <location>
        <begin position="1"/>
        <end position="27"/>
    </location>
</feature>
<evidence type="ECO:0000256" key="1">
    <source>
        <dbReference type="ARBA" id="ARBA00012758"/>
    </source>
</evidence>
<dbReference type="STRING" id="63057.A0A2P5F597"/>
<evidence type="ECO:0000313" key="5">
    <source>
        <dbReference type="EMBL" id="PON92960.1"/>
    </source>
</evidence>
<keyword evidence="6" id="KW-1185">Reference proteome</keyword>
<dbReference type="OrthoDB" id="1705396at2759"/>
<dbReference type="EMBL" id="JXTC01000061">
    <property type="protein sequence ID" value="PON92960.1"/>
    <property type="molecule type" value="Genomic_DNA"/>
</dbReference>
<dbReference type="Pfam" id="PF11837">
    <property type="entry name" value="INV_N"/>
    <property type="match status" value="1"/>
</dbReference>
<dbReference type="Proteomes" id="UP000237000">
    <property type="component" value="Unassembled WGS sequence"/>
</dbReference>